<name>A0A2J6QSW7_HYAVF</name>
<dbReference type="InterPro" id="IPR018713">
    <property type="entry name" value="MPAB/Lcp_cat_dom"/>
</dbReference>
<dbReference type="EMBL" id="KZ613975">
    <property type="protein sequence ID" value="PMD29359.1"/>
    <property type="molecule type" value="Genomic_DNA"/>
</dbReference>
<dbReference type="Proteomes" id="UP000235786">
    <property type="component" value="Unassembled WGS sequence"/>
</dbReference>
<keyword evidence="3" id="KW-1185">Reference proteome</keyword>
<dbReference type="Pfam" id="PF09995">
    <property type="entry name" value="MPAB_Lcp_cat"/>
    <property type="match status" value="1"/>
</dbReference>
<evidence type="ECO:0000313" key="3">
    <source>
        <dbReference type="Proteomes" id="UP000235786"/>
    </source>
</evidence>
<evidence type="ECO:0000313" key="2">
    <source>
        <dbReference type="EMBL" id="PMD29359.1"/>
    </source>
</evidence>
<sequence length="277" mass="32194">MAPLDVEKISMEQPPENLQRIMREGILLATGAVAILLQMANPKIAQGVIENSNFANRPADRLRATMTYMYCMAFGTPEEKRVVVERIHRVHKRINGPGYTADDAELQLWVAATLYVAGVDLYEKVFGELESNVADEVYKEYAIMATSLRVPPHMWPESRQAFWEYWEGQIQKLEIGAHARSVAKDLIYNNKAPLWIRVNLPIVRLLTAEWLPAPISEAYGLKTSRERKQLYNVFMGLIRKVYPNLPVFIREYALRYYLKDMRHRMRKERRVLEVKAR</sequence>
<gene>
    <name evidence="2" type="ORF">L207DRAFT_642510</name>
</gene>
<dbReference type="PANTHER" id="PTHR36151:SF3">
    <property type="entry name" value="ER-BOUND OXYGENASE MPAB_MPAB'_RUBBER OXYGENASE CATALYTIC DOMAIN-CONTAINING PROTEIN"/>
    <property type="match status" value="1"/>
</dbReference>
<dbReference type="AlphaFoldDB" id="A0A2J6QSW7"/>
<reference evidence="2 3" key="1">
    <citation type="submission" date="2016-04" db="EMBL/GenBank/DDBJ databases">
        <title>A degradative enzymes factory behind the ericoid mycorrhizal symbiosis.</title>
        <authorList>
            <consortium name="DOE Joint Genome Institute"/>
            <person name="Martino E."/>
            <person name="Morin E."/>
            <person name="Grelet G."/>
            <person name="Kuo A."/>
            <person name="Kohler A."/>
            <person name="Daghino S."/>
            <person name="Barry K."/>
            <person name="Choi C."/>
            <person name="Cichocki N."/>
            <person name="Clum A."/>
            <person name="Copeland A."/>
            <person name="Hainaut M."/>
            <person name="Haridas S."/>
            <person name="Labutti K."/>
            <person name="Lindquist E."/>
            <person name="Lipzen A."/>
            <person name="Khouja H.-R."/>
            <person name="Murat C."/>
            <person name="Ohm R."/>
            <person name="Olson A."/>
            <person name="Spatafora J."/>
            <person name="Veneault-Fourrey C."/>
            <person name="Henrissat B."/>
            <person name="Grigoriev I."/>
            <person name="Martin F."/>
            <person name="Perotto S."/>
        </authorList>
    </citation>
    <scope>NUCLEOTIDE SEQUENCE [LARGE SCALE GENOMIC DNA]</scope>
    <source>
        <strain evidence="2 3">F</strain>
    </source>
</reference>
<organism evidence="2 3">
    <name type="scientific">Hyaloscypha variabilis (strain UAMH 11265 / GT02V1 / F)</name>
    <name type="common">Meliniomyces variabilis</name>
    <dbReference type="NCBI Taxonomy" id="1149755"/>
    <lineage>
        <taxon>Eukaryota</taxon>
        <taxon>Fungi</taxon>
        <taxon>Dikarya</taxon>
        <taxon>Ascomycota</taxon>
        <taxon>Pezizomycotina</taxon>
        <taxon>Leotiomycetes</taxon>
        <taxon>Helotiales</taxon>
        <taxon>Hyaloscyphaceae</taxon>
        <taxon>Hyaloscypha</taxon>
        <taxon>Hyaloscypha variabilis</taxon>
    </lineage>
</organism>
<dbReference type="OrthoDB" id="5131368at2759"/>
<evidence type="ECO:0000259" key="1">
    <source>
        <dbReference type="Pfam" id="PF09995"/>
    </source>
</evidence>
<dbReference type="GO" id="GO:0016491">
    <property type="term" value="F:oxidoreductase activity"/>
    <property type="evidence" value="ECO:0007669"/>
    <property type="project" value="InterPro"/>
</dbReference>
<accession>A0A2J6QSW7</accession>
<dbReference type="PANTHER" id="PTHR36151">
    <property type="entry name" value="BLR2777 PROTEIN"/>
    <property type="match status" value="1"/>
</dbReference>
<proteinExistence type="predicted"/>
<protein>
    <recommendedName>
        <fullName evidence="1">ER-bound oxygenase mpaB/mpaB'/Rubber oxygenase catalytic domain-containing protein</fullName>
    </recommendedName>
</protein>
<feature type="domain" description="ER-bound oxygenase mpaB/mpaB'/Rubber oxygenase catalytic" evidence="1">
    <location>
        <begin position="20"/>
        <end position="239"/>
    </location>
</feature>